<dbReference type="SUPFAM" id="SSF56672">
    <property type="entry name" value="DNA/RNA polymerases"/>
    <property type="match status" value="1"/>
</dbReference>
<evidence type="ECO:0000256" key="1">
    <source>
        <dbReference type="ARBA" id="ARBA00023172"/>
    </source>
</evidence>
<dbReference type="InterPro" id="IPR012337">
    <property type="entry name" value="RNaseH-like_sf"/>
</dbReference>
<dbReference type="CDD" id="cd01647">
    <property type="entry name" value="RT_LTR"/>
    <property type="match status" value="1"/>
</dbReference>
<dbReference type="GO" id="GO:0006310">
    <property type="term" value="P:DNA recombination"/>
    <property type="evidence" value="ECO:0007669"/>
    <property type="project" value="UniProtKB-KW"/>
</dbReference>
<dbReference type="Gene3D" id="1.10.340.70">
    <property type="match status" value="1"/>
</dbReference>
<dbReference type="InterPro" id="IPR043128">
    <property type="entry name" value="Rev_trsase/Diguanyl_cyclase"/>
</dbReference>
<protein>
    <submittedName>
        <fullName evidence="6">Uncharacterized protein</fullName>
    </submittedName>
</protein>
<dbReference type="InterPro" id="IPR043502">
    <property type="entry name" value="DNA/RNA_pol_sf"/>
</dbReference>
<dbReference type="InterPro" id="IPR041577">
    <property type="entry name" value="RT_RNaseH_2"/>
</dbReference>
<feature type="region of interest" description="Disordered" evidence="2">
    <location>
        <begin position="688"/>
        <end position="721"/>
    </location>
</feature>
<evidence type="ECO:0000313" key="6">
    <source>
        <dbReference type="EMBL" id="SPD00377.1"/>
    </source>
</evidence>
<sequence>MAPGSRGIGAVFVHLSGEDSDQMGDAFGEPRVPRRSWSRYLSNAPGLVDQLVASRKDSAREGGCPGGKTQATGVFLVRLRAVFRSGFRLDLIKSWRSESSTSCMSVSSFQRTRACGSTCCESGRLCAQAWQRRWEDSGNFSTALFRQPVFTRMVDIAPDVGFRQSWYRRKAGATYFPKVQALHRGELGFARYDPANGGRWNVPYAKGFDHNFLVSRPFWARKVSNRSSHYVLQNGPGAVSSIQFSVWSTVRSNLGQTWSTLVEFGQNSPNSGKCIPNRVSRVFGPGWTPVGLGTARSNLGQTSVNPGQTWSTLVKPWEMCPGPSSLGVFDATRLRWIIRAGSGSPRHACRHSRKSCGEASTWREKTLSFWSTTPHQIPQEQGESCQKVRVEANRERVEDQRGRSHATRDVIDAEALKRSRKIERLERELRELKEVQASCDQQRSRRQRSRSHSDSCESSHRCPRRSEEHHRAPKDSRRSKTGRRTERKSPVHIPEKKDQNPVWNQLRQISHSPFSSRIERAKLPARIAPLNLVTYNGKTDPVSHLSHYRRSMALHNGDDILMCRIFPSSLGDVALRWFDRLDHGSIHSWTELSEAFTTRFITNTRKPKEVDSLMALAMRSGESLKSYSARYWETYNEIDRCGEDVAISQFRFGLPVGSKLRQSLAKKPPPDMSNLMSRIEQHVRVEEDGLQPQKQSGDNVVVQKKSAQPETSRAQRNPKQSGITKLCWRSWSGMGTFTNLWTIPSFNNSGVHNPKPKAPIGTIDVIHSHARADSLRTETREAAHLREVFQVSEGVTPAPKRLRKEMTEEIIFTDRDLEGVQLPHSDALVVTMQIGDYEVKRILIDPGSSAEIMYDSLFKGLGLEHKDLDRKVDPLYGFSGESVMPVGRVTVKVHAGTVSSPTDFWVLNSYSPYNAILGRPWLHKMKAVPSTLHQRLRFPTPEGIMEVRGDQVTAKQCLIAAAHQKGAELRDGLTVLLMEYFDVFAWSPYEAPGVDPAFACHSLNVDPLIRPVVQKGRRISPLHQEAVCEEVNRLVEAKAIREILYPTWLSNTVVVKKKNGKWRVCIDFTDLNRACPKDPFPLPKIDQLVDATSGHQRMSFLDAFQGYHQIAMNPADEEKTAFITPRGIFCYKVMPFGLKNAGATYQRMITKMFSSQLGKTVEVYIDDMVVKSVRAEDHLEDLRAVFNTLRRHRLKLNASKCAFGVGSGKFLGFMVTQRGIEANPDQISAILELRPPRTVREVQRLTGMAAALNRFISRAAEKCRPFFDLIKKGKNFHWGEQSDQAFERLKEYLSAAPLLSTPVNGESLYVYLAVSEHAVSAAIVREDCNVQKPVYYTSKTLDGAESRYLPLEKLAFALVCSSKKLPHYFQAHTMIVLTEQPLKAVLRSADFSGRISKWGAQLGAYDINYRPRTSIKGQVLADFIAEFTPAEMGPMWVNHISSVQRMEGWKLYIDGASNSRGSGLGVVLTAPQGQMMELAIRLGFPASNNVAEYEALLHGLRCAIALQADPLTVYCDSQLVVNQISGDYAAKDEKMRIYLVEAKKLLAKFKHVQIEHIGRELNGHADALAGLASAVAPELRRIISVGVQSLPSIGSNTTNEVCSVVQSSSWMSPILAYLKDDILPTDRKEADRIRRIAPRYWVSKEGNLYRRSFTGPYLRCVHPDTVQNLLWEIHEGVCGGHTGGRSLAHRAIGQGYWWPYMQKDAAQYVKQCDKCQRFAPSIHQPAASLNPIASPWPFSQWGLDIVGPLPRAPGNRQWLIVATDYFTKWVEAEPLVHITDADSKRFVWKNIITRFGIPRVLVSDNGSQFTSGPFREFCEQYGIRNHFSTPAYPQANGQAESSNKTLLDGIKKRLENAKGRWVEELPSILWTYRTTPRCSTGETPFSLTYGVEAVIPLEVGLPTIRTEYYDPVTNEASLATDLDLAEERRDSALIHLAAYQNGLRRIYEKRINPRELAVGDLVLRKVMGAKLDPTHGKLGPNWEGPYKIASVAGTGAFMLLGPDDTPVKRPWNICNLKKYYQ</sequence>
<dbReference type="EMBL" id="OIVN01002080">
    <property type="protein sequence ID" value="SPD00377.1"/>
    <property type="molecule type" value="Genomic_DNA"/>
</dbReference>
<evidence type="ECO:0000259" key="5">
    <source>
        <dbReference type="PROSITE" id="PS50994"/>
    </source>
</evidence>
<dbReference type="InterPro" id="IPR000477">
    <property type="entry name" value="RT_dom"/>
</dbReference>
<evidence type="ECO:0000256" key="2">
    <source>
        <dbReference type="SAM" id="MobiDB-lite"/>
    </source>
</evidence>
<dbReference type="Gene3D" id="3.30.70.270">
    <property type="match status" value="2"/>
</dbReference>
<proteinExistence type="predicted"/>
<organism evidence="6">
    <name type="scientific">Fagus sylvatica</name>
    <name type="common">Beechnut</name>
    <dbReference type="NCBI Taxonomy" id="28930"/>
    <lineage>
        <taxon>Eukaryota</taxon>
        <taxon>Viridiplantae</taxon>
        <taxon>Streptophyta</taxon>
        <taxon>Embryophyta</taxon>
        <taxon>Tracheophyta</taxon>
        <taxon>Spermatophyta</taxon>
        <taxon>Magnoliopsida</taxon>
        <taxon>eudicotyledons</taxon>
        <taxon>Gunneridae</taxon>
        <taxon>Pentapetalae</taxon>
        <taxon>rosids</taxon>
        <taxon>fabids</taxon>
        <taxon>Fagales</taxon>
        <taxon>Fagaceae</taxon>
        <taxon>Fagus</taxon>
    </lineage>
</organism>
<dbReference type="Pfam" id="PF03732">
    <property type="entry name" value="Retrotrans_gag"/>
    <property type="match status" value="1"/>
</dbReference>
<dbReference type="InterPro" id="IPR001584">
    <property type="entry name" value="Integrase_cat-core"/>
</dbReference>
<feature type="region of interest" description="Disordered" evidence="2">
    <location>
        <begin position="435"/>
        <end position="506"/>
    </location>
</feature>
<dbReference type="Pfam" id="PF00665">
    <property type="entry name" value="rve"/>
    <property type="match status" value="1"/>
</dbReference>
<dbReference type="GO" id="GO:0003676">
    <property type="term" value="F:nucleic acid binding"/>
    <property type="evidence" value="ECO:0007669"/>
    <property type="project" value="InterPro"/>
</dbReference>
<accession>A0A2N9GCU8</accession>
<dbReference type="InterPro" id="IPR002156">
    <property type="entry name" value="RNaseH_domain"/>
</dbReference>
<dbReference type="Pfam" id="PF17921">
    <property type="entry name" value="Integrase_H2C2"/>
    <property type="match status" value="1"/>
</dbReference>
<reference evidence="6" key="1">
    <citation type="submission" date="2018-02" db="EMBL/GenBank/DDBJ databases">
        <authorList>
            <person name="Cohen D.B."/>
            <person name="Kent A.D."/>
        </authorList>
    </citation>
    <scope>NUCLEOTIDE SEQUENCE</scope>
</reference>
<keyword evidence="1" id="KW-0233">DNA recombination</keyword>
<dbReference type="PANTHER" id="PTHR48475:SF2">
    <property type="entry name" value="RIBONUCLEASE H"/>
    <property type="match status" value="1"/>
</dbReference>
<dbReference type="Gene3D" id="2.40.70.10">
    <property type="entry name" value="Acid Proteases"/>
    <property type="match status" value="1"/>
</dbReference>
<feature type="domain" description="RNase H type-1" evidence="4">
    <location>
        <begin position="1445"/>
        <end position="1574"/>
    </location>
</feature>
<dbReference type="SUPFAM" id="SSF53098">
    <property type="entry name" value="Ribonuclease H-like"/>
    <property type="match status" value="2"/>
</dbReference>
<dbReference type="PROSITE" id="PS50879">
    <property type="entry name" value="RNASE_H_1"/>
    <property type="match status" value="1"/>
</dbReference>
<feature type="compositionally biased region" description="Basic and acidic residues" evidence="2">
    <location>
        <begin position="451"/>
        <end position="499"/>
    </location>
</feature>
<dbReference type="InterPro" id="IPR021109">
    <property type="entry name" value="Peptidase_aspartic_dom_sf"/>
</dbReference>
<dbReference type="CDD" id="cd09279">
    <property type="entry name" value="RNase_HI_like"/>
    <property type="match status" value="1"/>
</dbReference>
<dbReference type="PANTHER" id="PTHR48475">
    <property type="entry name" value="RIBONUCLEASE H"/>
    <property type="match status" value="1"/>
</dbReference>
<dbReference type="GO" id="GO:0015074">
    <property type="term" value="P:DNA integration"/>
    <property type="evidence" value="ECO:0007669"/>
    <property type="project" value="InterPro"/>
</dbReference>
<dbReference type="Pfam" id="PF00078">
    <property type="entry name" value="RVT_1"/>
    <property type="match status" value="1"/>
</dbReference>
<name>A0A2N9GCU8_FAGSY</name>
<dbReference type="InterPro" id="IPR005162">
    <property type="entry name" value="Retrotrans_gag_dom"/>
</dbReference>
<feature type="compositionally biased region" description="Polar residues" evidence="2">
    <location>
        <begin position="705"/>
        <end position="721"/>
    </location>
</feature>
<evidence type="ECO:0000259" key="4">
    <source>
        <dbReference type="PROSITE" id="PS50879"/>
    </source>
</evidence>
<feature type="domain" description="Reverse transcriptase" evidence="3">
    <location>
        <begin position="1036"/>
        <end position="1215"/>
    </location>
</feature>
<dbReference type="GO" id="GO:0004523">
    <property type="term" value="F:RNA-DNA hybrid ribonuclease activity"/>
    <property type="evidence" value="ECO:0007669"/>
    <property type="project" value="InterPro"/>
</dbReference>
<dbReference type="Pfam" id="PF13456">
    <property type="entry name" value="RVT_3"/>
    <property type="match status" value="1"/>
</dbReference>
<dbReference type="PROSITE" id="PS50878">
    <property type="entry name" value="RT_POL"/>
    <property type="match status" value="1"/>
</dbReference>
<dbReference type="InterPro" id="IPR041588">
    <property type="entry name" value="Integrase_H2C2"/>
</dbReference>
<feature type="domain" description="Integrase catalytic" evidence="5">
    <location>
        <begin position="1733"/>
        <end position="1892"/>
    </location>
</feature>
<gene>
    <name evidence="6" type="ORF">FSB_LOCUS28259</name>
</gene>
<evidence type="ECO:0000259" key="3">
    <source>
        <dbReference type="PROSITE" id="PS50878"/>
    </source>
</evidence>
<dbReference type="PROSITE" id="PS50994">
    <property type="entry name" value="INTEGRASE"/>
    <property type="match status" value="1"/>
</dbReference>
<dbReference type="Pfam" id="PF17919">
    <property type="entry name" value="RT_RNaseH_2"/>
    <property type="match status" value="1"/>
</dbReference>
<dbReference type="InterPro" id="IPR036397">
    <property type="entry name" value="RNaseH_sf"/>
</dbReference>
<dbReference type="CDD" id="cd00303">
    <property type="entry name" value="retropepsin_like"/>
    <property type="match status" value="1"/>
</dbReference>
<dbReference type="Gene3D" id="3.10.10.10">
    <property type="entry name" value="HIV Type 1 Reverse Transcriptase, subunit A, domain 1"/>
    <property type="match status" value="1"/>
</dbReference>
<dbReference type="Gene3D" id="3.30.420.10">
    <property type="entry name" value="Ribonuclease H-like superfamily/Ribonuclease H"/>
    <property type="match status" value="2"/>
</dbReference>